<dbReference type="Proteomes" id="UP000195667">
    <property type="component" value="Unassembled WGS sequence"/>
</dbReference>
<keyword evidence="2" id="KW-1185">Reference proteome</keyword>
<reference evidence="2" key="1">
    <citation type="submission" date="2017-02" db="EMBL/GenBank/DDBJ databases">
        <authorList>
            <person name="Daims H."/>
        </authorList>
    </citation>
    <scope>NUCLEOTIDE SEQUENCE [LARGE SCALE GENOMIC DNA]</scope>
</reference>
<proteinExistence type="predicted"/>
<evidence type="ECO:0000313" key="1">
    <source>
        <dbReference type="EMBL" id="SJM89337.1"/>
    </source>
</evidence>
<dbReference type="AlphaFoldDB" id="A0A1R4GZC3"/>
<accession>A0A1R4GZC3</accession>
<dbReference type="GO" id="GO:0015562">
    <property type="term" value="F:efflux transmembrane transporter activity"/>
    <property type="evidence" value="ECO:0007669"/>
    <property type="project" value="InterPro"/>
</dbReference>
<dbReference type="Gene3D" id="1.20.1600.10">
    <property type="entry name" value="Outer membrane efflux proteins (OEP)"/>
    <property type="match status" value="1"/>
</dbReference>
<sequence length="212" mass="23851">MMLTNQAGLLLFLLFPAALYAETKSLILDDVLSTAEKSFPALLAAEQRRIATEGDYISAQGAFDTTVKSQNRWSVIGLYENQNYDVSVEQPTPYWGATFFGGWRRGTGDYPVYDGKNITATDGEFRAGVNVPLWRNREIDRRRAGLKQAELAQLIAGHDVDQALLDIRRQAAYRYWDWVLGKRLAQPPKALSSALISSRFFQKTTHTPTRTS</sequence>
<evidence type="ECO:0000313" key="2">
    <source>
        <dbReference type="Proteomes" id="UP000195667"/>
    </source>
</evidence>
<name>A0A1R4GZC3_9GAMM</name>
<gene>
    <name evidence="1" type="ORF">CRENPOLYSF1_1050002</name>
</gene>
<organism evidence="1 2">
    <name type="scientific">Crenothrix polyspora</name>
    <dbReference type="NCBI Taxonomy" id="360316"/>
    <lineage>
        <taxon>Bacteria</taxon>
        <taxon>Pseudomonadati</taxon>
        <taxon>Pseudomonadota</taxon>
        <taxon>Gammaproteobacteria</taxon>
        <taxon>Methylococcales</taxon>
        <taxon>Crenotrichaceae</taxon>
        <taxon>Crenothrix</taxon>
    </lineage>
</organism>
<protein>
    <submittedName>
        <fullName evidence="1">TolC-like outermembrane protein</fullName>
    </submittedName>
</protein>
<dbReference type="SUPFAM" id="SSF56954">
    <property type="entry name" value="Outer membrane efflux proteins (OEP)"/>
    <property type="match status" value="1"/>
</dbReference>
<dbReference type="EMBL" id="FUKI01000008">
    <property type="protein sequence ID" value="SJM89337.1"/>
    <property type="molecule type" value="Genomic_DNA"/>
</dbReference>